<evidence type="ECO:0000313" key="2">
    <source>
        <dbReference type="EMBL" id="SNT67811.1"/>
    </source>
</evidence>
<evidence type="ECO:0000313" key="3">
    <source>
        <dbReference type="Proteomes" id="UP000198346"/>
    </source>
</evidence>
<sequence>MSRAGEESQNEAFWRAPAPLARRLAAIPYSWLGPRATMTLALVAAAPFVAAPALAPALLSSAPLSETLAPVAAARALAAGEAESAHAPLYMLFLLAGDMFADAPGRVRLFAGAFAAALTALVIAWIAAARFPAVAAAGLTAILAGYVAAPEAGAGELGLAFFLVAAIAFLAAPACEDAPRARIEGVLGGLCLAASWMSAPAPALAGLAALSASPFLTGRAGAQRYVAGVATFALILGSAELIAPGIAAERAGALPAAVSTNISSRSDSATASSGAAVIAALVVFAAAVFGGRAHARGWAAAAAFILLAAVAARAAGADAAPAFLFGAAIAAFSTASPFYDGIFRVHDRASVATGALAACLVLAGTAAFVQIAAQRLIAQHEAAVLAPAETRVALGLVHSGAPRAERWIREGRFTASEAQQALPLAPADQAAMLLAAAEEARVYARYGLDVAILAGVDAACLLGLRRTCASDGAAATHEAAVALVPRLDLDPATAAAKVRSQAVLYTDFRLVEATPLWDVWVRRGATLPAEVAVGPSDSGGAQDSLQ</sequence>
<protein>
    <recommendedName>
        <fullName evidence="4">Dolichyl-phosphate-mannose-protein mannosyltransferase</fullName>
    </recommendedName>
</protein>
<feature type="transmembrane region" description="Helical" evidence="1">
    <location>
        <begin position="186"/>
        <end position="213"/>
    </location>
</feature>
<feature type="transmembrane region" description="Helical" evidence="1">
    <location>
        <begin position="322"/>
        <end position="339"/>
    </location>
</feature>
<dbReference type="RefSeq" id="WP_089410822.1">
    <property type="nucleotide sequence ID" value="NZ_FZQA01000001.1"/>
</dbReference>
<feature type="transmembrane region" description="Helical" evidence="1">
    <location>
        <begin position="109"/>
        <end position="127"/>
    </location>
</feature>
<feature type="transmembrane region" description="Helical" evidence="1">
    <location>
        <begin position="225"/>
        <end position="248"/>
    </location>
</feature>
<feature type="transmembrane region" description="Helical" evidence="1">
    <location>
        <begin position="351"/>
        <end position="373"/>
    </location>
</feature>
<dbReference type="Proteomes" id="UP000198346">
    <property type="component" value="Unassembled WGS sequence"/>
</dbReference>
<evidence type="ECO:0000256" key="1">
    <source>
        <dbReference type="SAM" id="Phobius"/>
    </source>
</evidence>
<evidence type="ECO:0008006" key="4">
    <source>
        <dbReference type="Google" id="ProtNLM"/>
    </source>
</evidence>
<organism evidence="2 3">
    <name type="scientific">Amphiplicatus metriothermophilus</name>
    <dbReference type="NCBI Taxonomy" id="1519374"/>
    <lineage>
        <taxon>Bacteria</taxon>
        <taxon>Pseudomonadati</taxon>
        <taxon>Pseudomonadota</taxon>
        <taxon>Alphaproteobacteria</taxon>
        <taxon>Parvularculales</taxon>
        <taxon>Parvularculaceae</taxon>
        <taxon>Amphiplicatus</taxon>
    </lineage>
</organism>
<name>A0A239PJ40_9PROT</name>
<feature type="transmembrane region" description="Helical" evidence="1">
    <location>
        <begin position="268"/>
        <end position="290"/>
    </location>
</feature>
<dbReference type="EMBL" id="FZQA01000001">
    <property type="protein sequence ID" value="SNT67811.1"/>
    <property type="molecule type" value="Genomic_DNA"/>
</dbReference>
<keyword evidence="1" id="KW-0812">Transmembrane</keyword>
<reference evidence="2 3" key="1">
    <citation type="submission" date="2017-07" db="EMBL/GenBank/DDBJ databases">
        <authorList>
            <person name="Sun Z.S."/>
            <person name="Albrecht U."/>
            <person name="Echele G."/>
            <person name="Lee C.C."/>
        </authorList>
    </citation>
    <scope>NUCLEOTIDE SEQUENCE [LARGE SCALE GENOMIC DNA]</scope>
    <source>
        <strain evidence="2 3">CGMCC 1.12710</strain>
    </source>
</reference>
<feature type="transmembrane region" description="Helical" evidence="1">
    <location>
        <begin position="133"/>
        <end position="149"/>
    </location>
</feature>
<dbReference type="OrthoDB" id="9957604at2"/>
<keyword evidence="3" id="KW-1185">Reference proteome</keyword>
<accession>A0A239PJ40</accession>
<feature type="transmembrane region" description="Helical" evidence="1">
    <location>
        <begin position="156"/>
        <end position="174"/>
    </location>
</feature>
<gene>
    <name evidence="2" type="ORF">SAMN06297382_0304</name>
</gene>
<proteinExistence type="predicted"/>
<dbReference type="AlphaFoldDB" id="A0A239PJ40"/>
<feature type="transmembrane region" description="Helical" evidence="1">
    <location>
        <begin position="297"/>
        <end position="316"/>
    </location>
</feature>
<keyword evidence="1" id="KW-1133">Transmembrane helix</keyword>
<keyword evidence="1" id="KW-0472">Membrane</keyword>